<reference evidence="1 2" key="1">
    <citation type="submission" date="2023-08" db="EMBL/GenBank/DDBJ databases">
        <title>Implementing the SeqCode for naming new Mesorhizobium species isolated from Vachellia karroo root nodules.</title>
        <authorList>
            <person name="Van Lill M."/>
        </authorList>
    </citation>
    <scope>NUCLEOTIDE SEQUENCE [LARGE SCALE GENOMIC DNA]</scope>
    <source>
        <strain evidence="1 2">VK2B</strain>
    </source>
</reference>
<sequence length="81" mass="9225">MKCDVISYPPRGLSREEAARYVGVGVTKFDQMVADRRMPKPKKIDSRVVWDRLKLEAAFTDLSGDDDENIVDFLLQGNHRG</sequence>
<accession>A0ABU4YMP0</accession>
<evidence type="ECO:0008006" key="3">
    <source>
        <dbReference type="Google" id="ProtNLM"/>
    </source>
</evidence>
<dbReference type="Proteomes" id="UP001280156">
    <property type="component" value="Unassembled WGS sequence"/>
</dbReference>
<proteinExistence type="predicted"/>
<organism evidence="1 2">
    <name type="scientific">Mesorhizobium humile</name>
    <dbReference type="NCBI Taxonomy" id="3072313"/>
    <lineage>
        <taxon>Bacteria</taxon>
        <taxon>Pseudomonadati</taxon>
        <taxon>Pseudomonadota</taxon>
        <taxon>Alphaproteobacteria</taxon>
        <taxon>Hyphomicrobiales</taxon>
        <taxon>Phyllobacteriaceae</taxon>
        <taxon>Mesorhizobium</taxon>
    </lineage>
</organism>
<keyword evidence="2" id="KW-1185">Reference proteome</keyword>
<name>A0ABU4YMP0_9HYPH</name>
<dbReference type="RefSeq" id="WP_320293513.1">
    <property type="nucleotide sequence ID" value="NZ_JAVIIU010000001.1"/>
</dbReference>
<evidence type="ECO:0000313" key="2">
    <source>
        <dbReference type="Proteomes" id="UP001280156"/>
    </source>
</evidence>
<dbReference type="EMBL" id="JAVIIV010000016">
    <property type="protein sequence ID" value="MDX8487926.1"/>
    <property type="molecule type" value="Genomic_DNA"/>
</dbReference>
<protein>
    <recommendedName>
        <fullName evidence="3">Transcriptional regulator</fullName>
    </recommendedName>
</protein>
<gene>
    <name evidence="1" type="ORF">RFM52_22360</name>
</gene>
<evidence type="ECO:0000313" key="1">
    <source>
        <dbReference type="EMBL" id="MDX8487926.1"/>
    </source>
</evidence>
<comment type="caution">
    <text evidence="1">The sequence shown here is derived from an EMBL/GenBank/DDBJ whole genome shotgun (WGS) entry which is preliminary data.</text>
</comment>